<sequence length="827" mass="94017">MANGKLIVICQSGGKFTSKDDSSLSYTDGDAHAMSVSKKTLFNEFKSEIAEMWKYDSDSMIIKYFLPNNKRTLITISSDKDIQRLFEFHEDSTSVDVYVMRRETVASDVSNMPSSRSIRTTVAEPVTPVDAPTAIKDIGQQSVTRSRKNNIMGLHQEVKEIGQQRVTRSQNNRIMGLHQEVKEIGRQRVTRSLNNRIMRLHQQFNSVHDFRDALRMYSIAHGFAYKFENNDRRRVTAKCKAEGCPWRVNASKLSTTQLFKIMKMNKIHTCGAGTDTANRPRATEKLVASIVMEKLRETPNYKPKEIVNDIRQDLGIEVPYSMAWRGIKIAKEDLQGSYEEAYNHLPWLCKKLVETNPGSVATLITRDDLSFHRMFIAFHASLYGFQSGCRPLLFLDTMPLQSRYQGELLTATTVDGNGEIFPVAFAIVDVVSDDNWNWFLVQLKSVLSTSQSITIVADRENGISESISKIFKDCYHGHCLHHLMESLKKDLEGACAREVISVIVARFYDAAYAPTLEGFKKCAKSIKDISPEAYEWILQSDPEHWANAFFKGARDNHVTSNIAEAFYSWVSKPPGLPITQIIDTMCRKMMEMINTRRVDSDQWSTRLTPSSEDKLQTETLKAHPLEVLSSSSSTFEVRDDLGTINVVNIDHYGCSCREWQILGLPCSHALAVLERMGKNIYDYCSKLLMTETYWLMYSESINPIPAADMPVNGDFSSVQLQRMSSYWIAMLLLSLNALDRSPYDYCFRYFTTDRCQFTYSESTHHVPNVDSPLQKELSQIAVAVNPPPNHCLPDRPKLKQTGAQDVVRHQLQCNRCKGVGHNKLTCK</sequence>
<dbReference type="AlphaFoldDB" id="A0A835D9B0"/>
<keyword evidence="7" id="KW-1185">Reference proteome</keyword>
<keyword evidence="1" id="KW-0479">Metal-binding</keyword>
<dbReference type="PANTHER" id="PTHR31973">
    <property type="entry name" value="POLYPROTEIN, PUTATIVE-RELATED"/>
    <property type="match status" value="1"/>
</dbReference>
<reference evidence="6 7" key="1">
    <citation type="submission" date="2020-04" db="EMBL/GenBank/DDBJ databases">
        <title>Plant Genome Project.</title>
        <authorList>
            <person name="Zhang R.-G."/>
        </authorList>
    </citation>
    <scope>NUCLEOTIDE SEQUENCE [LARGE SCALE GENOMIC DNA]</scope>
    <source>
        <strain evidence="6">YNK0</strain>
        <tissue evidence="6">Leaf</tissue>
    </source>
</reference>
<name>A0A835D9B0_TETSI</name>
<evidence type="ECO:0000313" key="7">
    <source>
        <dbReference type="Proteomes" id="UP000655225"/>
    </source>
</evidence>
<protein>
    <recommendedName>
        <fullName evidence="5">SWIM-type domain-containing protein</fullName>
    </recommendedName>
</protein>
<dbReference type="PROSITE" id="PS50966">
    <property type="entry name" value="ZF_SWIM"/>
    <property type="match status" value="1"/>
</dbReference>
<dbReference type="Pfam" id="PF10551">
    <property type="entry name" value="MULE"/>
    <property type="match status" value="1"/>
</dbReference>
<evidence type="ECO:0000313" key="6">
    <source>
        <dbReference type="EMBL" id="KAF8394741.1"/>
    </source>
</evidence>
<evidence type="ECO:0000256" key="3">
    <source>
        <dbReference type="ARBA" id="ARBA00022833"/>
    </source>
</evidence>
<dbReference type="OMA" id="MMEMINT"/>
<dbReference type="SMART" id="SM00666">
    <property type="entry name" value="PB1"/>
    <property type="match status" value="1"/>
</dbReference>
<evidence type="ECO:0000259" key="5">
    <source>
        <dbReference type="PROSITE" id="PS50966"/>
    </source>
</evidence>
<dbReference type="EMBL" id="JABCRI010000014">
    <property type="protein sequence ID" value="KAF8394741.1"/>
    <property type="molecule type" value="Genomic_DNA"/>
</dbReference>
<accession>A0A835D9B0</accession>
<dbReference type="InterPro" id="IPR018289">
    <property type="entry name" value="MULE_transposase_dom"/>
</dbReference>
<dbReference type="SUPFAM" id="SSF54277">
    <property type="entry name" value="CAD &amp; PB1 domains"/>
    <property type="match status" value="1"/>
</dbReference>
<dbReference type="Pfam" id="PF00564">
    <property type="entry name" value="PB1"/>
    <property type="match status" value="1"/>
</dbReference>
<dbReference type="Proteomes" id="UP000655225">
    <property type="component" value="Unassembled WGS sequence"/>
</dbReference>
<proteinExistence type="predicted"/>
<dbReference type="SMART" id="SM00575">
    <property type="entry name" value="ZnF_PMZ"/>
    <property type="match status" value="1"/>
</dbReference>
<dbReference type="Pfam" id="PF03108">
    <property type="entry name" value="DBD_Tnp_Mut"/>
    <property type="match status" value="1"/>
</dbReference>
<evidence type="ECO:0000256" key="4">
    <source>
        <dbReference type="PROSITE-ProRule" id="PRU00325"/>
    </source>
</evidence>
<dbReference type="InterPro" id="IPR000270">
    <property type="entry name" value="PB1_dom"/>
</dbReference>
<keyword evidence="3" id="KW-0862">Zinc</keyword>
<comment type="caution">
    <text evidence="6">The sequence shown here is derived from an EMBL/GenBank/DDBJ whole genome shotgun (WGS) entry which is preliminary data.</text>
</comment>
<dbReference type="Pfam" id="PF04434">
    <property type="entry name" value="SWIM"/>
    <property type="match status" value="1"/>
</dbReference>
<feature type="domain" description="SWIM-type" evidence="5">
    <location>
        <begin position="645"/>
        <end position="677"/>
    </location>
</feature>
<gene>
    <name evidence="6" type="ORF">HHK36_020958</name>
</gene>
<dbReference type="GO" id="GO:0008270">
    <property type="term" value="F:zinc ion binding"/>
    <property type="evidence" value="ECO:0007669"/>
    <property type="project" value="UniProtKB-KW"/>
</dbReference>
<dbReference type="InterPro" id="IPR007527">
    <property type="entry name" value="Znf_SWIM"/>
</dbReference>
<dbReference type="PANTHER" id="PTHR31973:SF182">
    <property type="entry name" value="SWIM-TYPE DOMAIN-CONTAINING PROTEIN"/>
    <property type="match status" value="1"/>
</dbReference>
<dbReference type="OrthoDB" id="125347at2759"/>
<dbReference type="InterPro" id="IPR006564">
    <property type="entry name" value="Znf_PMZ"/>
</dbReference>
<dbReference type="InterPro" id="IPR004332">
    <property type="entry name" value="Transposase_MuDR"/>
</dbReference>
<evidence type="ECO:0000256" key="2">
    <source>
        <dbReference type="ARBA" id="ARBA00022771"/>
    </source>
</evidence>
<evidence type="ECO:0000256" key="1">
    <source>
        <dbReference type="ARBA" id="ARBA00022723"/>
    </source>
</evidence>
<organism evidence="6 7">
    <name type="scientific">Tetracentron sinense</name>
    <name type="common">Spur-leaf</name>
    <dbReference type="NCBI Taxonomy" id="13715"/>
    <lineage>
        <taxon>Eukaryota</taxon>
        <taxon>Viridiplantae</taxon>
        <taxon>Streptophyta</taxon>
        <taxon>Embryophyta</taxon>
        <taxon>Tracheophyta</taxon>
        <taxon>Spermatophyta</taxon>
        <taxon>Magnoliopsida</taxon>
        <taxon>Trochodendrales</taxon>
        <taxon>Trochodendraceae</taxon>
        <taxon>Tetracentron</taxon>
    </lineage>
</organism>
<keyword evidence="2 4" id="KW-0863">Zinc-finger</keyword>